<evidence type="ECO:0000313" key="2">
    <source>
        <dbReference type="EnsemblPlants" id="ONIVA12G13070.1"/>
    </source>
</evidence>
<evidence type="ECO:0000256" key="1">
    <source>
        <dbReference type="SAM" id="MobiDB-lite"/>
    </source>
</evidence>
<proteinExistence type="predicted"/>
<keyword evidence="3" id="KW-1185">Reference proteome</keyword>
<feature type="compositionally biased region" description="Low complexity" evidence="1">
    <location>
        <begin position="16"/>
        <end position="44"/>
    </location>
</feature>
<dbReference type="EnsemblPlants" id="ONIVA12G13070.1">
    <property type="protein sequence ID" value="ONIVA12G13070.1"/>
    <property type="gene ID" value="ONIVA12G13070"/>
</dbReference>
<dbReference type="AlphaFoldDB" id="A0A0E0JAM7"/>
<organism evidence="2">
    <name type="scientific">Oryza nivara</name>
    <name type="common">Indian wild rice</name>
    <name type="synonym">Oryza sativa f. spontanea</name>
    <dbReference type="NCBI Taxonomy" id="4536"/>
    <lineage>
        <taxon>Eukaryota</taxon>
        <taxon>Viridiplantae</taxon>
        <taxon>Streptophyta</taxon>
        <taxon>Embryophyta</taxon>
        <taxon>Tracheophyta</taxon>
        <taxon>Spermatophyta</taxon>
        <taxon>Magnoliopsida</taxon>
        <taxon>Liliopsida</taxon>
        <taxon>Poales</taxon>
        <taxon>Poaceae</taxon>
        <taxon>BOP clade</taxon>
        <taxon>Oryzoideae</taxon>
        <taxon>Oryzeae</taxon>
        <taxon>Oryzinae</taxon>
        <taxon>Oryza</taxon>
    </lineage>
</organism>
<dbReference type="Gramene" id="ONIVA12G13070.1">
    <property type="protein sequence ID" value="ONIVA12G13070.1"/>
    <property type="gene ID" value="ONIVA12G13070"/>
</dbReference>
<sequence length="108" mass="10730">MASPLAGVAGLGPAAASLSLAPGPLPPSSDTSASLLPPSSASSSPAPPPPPPPPTPTHAVTPPRPRASHRFSGCLGALGLDPIWCSSVLAPRVPCRCSGYRDYSRPCS</sequence>
<evidence type="ECO:0000313" key="3">
    <source>
        <dbReference type="Proteomes" id="UP000006591"/>
    </source>
</evidence>
<accession>A0A0E0JAM7</accession>
<protein>
    <submittedName>
        <fullName evidence="2">Uncharacterized protein</fullName>
    </submittedName>
</protein>
<feature type="region of interest" description="Disordered" evidence="1">
    <location>
        <begin position="16"/>
        <end position="66"/>
    </location>
</feature>
<reference evidence="2" key="1">
    <citation type="submission" date="2015-04" db="UniProtKB">
        <authorList>
            <consortium name="EnsemblPlants"/>
        </authorList>
    </citation>
    <scope>IDENTIFICATION</scope>
    <source>
        <strain evidence="2">SL10</strain>
    </source>
</reference>
<name>A0A0E0JAM7_ORYNI</name>
<dbReference type="Proteomes" id="UP000006591">
    <property type="component" value="Chromosome 12"/>
</dbReference>
<feature type="compositionally biased region" description="Pro residues" evidence="1">
    <location>
        <begin position="45"/>
        <end position="56"/>
    </location>
</feature>
<reference evidence="2" key="2">
    <citation type="submission" date="2018-04" db="EMBL/GenBank/DDBJ databases">
        <title>OnivRS2 (Oryza nivara Reference Sequence Version 2).</title>
        <authorList>
            <person name="Zhang J."/>
            <person name="Kudrna D."/>
            <person name="Lee S."/>
            <person name="Talag J."/>
            <person name="Rajasekar S."/>
            <person name="Welchert J."/>
            <person name="Hsing Y.-I."/>
            <person name="Wing R.A."/>
        </authorList>
    </citation>
    <scope>NUCLEOTIDE SEQUENCE [LARGE SCALE GENOMIC DNA]</scope>
    <source>
        <strain evidence="2">SL10</strain>
    </source>
</reference>
<dbReference type="HOGENOM" id="CLU_2201223_0_0_1"/>